<evidence type="ECO:0000256" key="8">
    <source>
        <dbReference type="SAM" id="Phobius"/>
    </source>
</evidence>
<evidence type="ECO:0000313" key="10">
    <source>
        <dbReference type="EMBL" id="KAF2904894.1"/>
    </source>
</evidence>
<dbReference type="PANTHER" id="PTHR46346">
    <property type="entry name" value="PHOSPHATIDYLINOSITOL N-ACETYLGLUCOSAMINYLTRANSFERASE SUBUNIT P"/>
    <property type="match status" value="1"/>
</dbReference>
<dbReference type="PIRSF" id="PIRSF008765">
    <property type="entry name" value="PIG-P_GPI19"/>
    <property type="match status" value="1"/>
</dbReference>
<feature type="transmembrane region" description="Helical" evidence="8">
    <location>
        <begin position="56"/>
        <end position="77"/>
    </location>
</feature>
<keyword evidence="11" id="KW-1185">Reference proteome</keyword>
<evidence type="ECO:0000256" key="1">
    <source>
        <dbReference type="ARBA" id="ARBA00004141"/>
    </source>
</evidence>
<comment type="subcellular location">
    <subcellularLocation>
        <location evidence="1">Membrane</location>
        <topology evidence="1">Multi-pass membrane protein</topology>
    </subcellularLocation>
</comment>
<protein>
    <recommendedName>
        <fullName evidence="7">Phosphatidylinositol N-acetylglucosaminyltransferase subunit P</fullName>
    </recommendedName>
</protein>
<keyword evidence="5 8" id="KW-1133">Transmembrane helix</keyword>
<dbReference type="UniPathway" id="UPA00196"/>
<dbReference type="AlphaFoldDB" id="A0A8K0DIT6"/>
<dbReference type="InterPro" id="IPR052263">
    <property type="entry name" value="GPI_Anchor_Biosynth"/>
</dbReference>
<evidence type="ECO:0000256" key="5">
    <source>
        <dbReference type="ARBA" id="ARBA00022989"/>
    </source>
</evidence>
<evidence type="ECO:0000256" key="6">
    <source>
        <dbReference type="ARBA" id="ARBA00023136"/>
    </source>
</evidence>
<evidence type="ECO:0000256" key="4">
    <source>
        <dbReference type="ARBA" id="ARBA00022692"/>
    </source>
</evidence>
<organism evidence="10 11">
    <name type="scientific">Ignelater luminosus</name>
    <name type="common">Cucubano</name>
    <name type="synonym">Pyrophorus luminosus</name>
    <dbReference type="NCBI Taxonomy" id="2038154"/>
    <lineage>
        <taxon>Eukaryota</taxon>
        <taxon>Metazoa</taxon>
        <taxon>Ecdysozoa</taxon>
        <taxon>Arthropoda</taxon>
        <taxon>Hexapoda</taxon>
        <taxon>Insecta</taxon>
        <taxon>Pterygota</taxon>
        <taxon>Neoptera</taxon>
        <taxon>Endopterygota</taxon>
        <taxon>Coleoptera</taxon>
        <taxon>Polyphaga</taxon>
        <taxon>Elateriformia</taxon>
        <taxon>Elateroidea</taxon>
        <taxon>Elateridae</taxon>
        <taxon>Agrypninae</taxon>
        <taxon>Pyrophorini</taxon>
        <taxon>Ignelater</taxon>
    </lineage>
</organism>
<feature type="transmembrane region" description="Helical" evidence="8">
    <location>
        <begin position="20"/>
        <end position="44"/>
    </location>
</feature>
<comment type="pathway">
    <text evidence="2 7">Glycolipid biosynthesis; glycosylphosphatidylinositol-anchor biosynthesis.</text>
</comment>
<evidence type="ECO:0000313" key="11">
    <source>
        <dbReference type="Proteomes" id="UP000801492"/>
    </source>
</evidence>
<evidence type="ECO:0000256" key="3">
    <source>
        <dbReference type="ARBA" id="ARBA00022502"/>
    </source>
</evidence>
<evidence type="ECO:0000256" key="7">
    <source>
        <dbReference type="PIRNR" id="PIRNR008765"/>
    </source>
</evidence>
<sequence>MPNMAEHTPAPTPSRAVYGFAMYLSFRTFFVLYVIWAVIPESWFKYVGITCLPQRYWAIAVPIYIITAILLFGFIIYPSINLCMTPNFNDFRTVTDESVKNKNHNQSLITSEINCNKCICMNKLKCGQEQYLKKSTNFKAKCIPSAEDLDITEVSRILYSKLKSQ</sequence>
<reference evidence="10" key="1">
    <citation type="submission" date="2019-08" db="EMBL/GenBank/DDBJ databases">
        <title>The genome of the North American firefly Photinus pyralis.</title>
        <authorList>
            <consortium name="Photinus pyralis genome working group"/>
            <person name="Fallon T.R."/>
            <person name="Sander Lower S.E."/>
            <person name="Weng J.-K."/>
        </authorList>
    </citation>
    <scope>NUCLEOTIDE SEQUENCE</scope>
    <source>
        <strain evidence="10">TRF0915ILg1</strain>
        <tissue evidence="10">Whole body</tissue>
    </source>
</reference>
<dbReference type="Pfam" id="PF08510">
    <property type="entry name" value="PIG-P"/>
    <property type="match status" value="1"/>
</dbReference>
<comment type="caution">
    <text evidence="10">The sequence shown here is derived from an EMBL/GenBank/DDBJ whole genome shotgun (WGS) entry which is preliminary data.</text>
</comment>
<dbReference type="InterPro" id="IPR016542">
    <property type="entry name" value="PIG-P_GPI19"/>
</dbReference>
<dbReference type="InterPro" id="IPR013717">
    <property type="entry name" value="PIG-P"/>
</dbReference>
<evidence type="ECO:0000259" key="9">
    <source>
        <dbReference type="Pfam" id="PF08510"/>
    </source>
</evidence>
<dbReference type="Proteomes" id="UP000801492">
    <property type="component" value="Unassembled WGS sequence"/>
</dbReference>
<dbReference type="GO" id="GO:0016020">
    <property type="term" value="C:membrane"/>
    <property type="evidence" value="ECO:0007669"/>
    <property type="project" value="UniProtKB-SubCell"/>
</dbReference>
<dbReference type="GO" id="GO:0017176">
    <property type="term" value="F:phosphatidylinositol N-acetylglucosaminyltransferase activity"/>
    <property type="evidence" value="ECO:0007669"/>
    <property type="project" value="UniProtKB-UniRule"/>
</dbReference>
<feature type="domain" description="PIG-P" evidence="9">
    <location>
        <begin position="15"/>
        <end position="159"/>
    </location>
</feature>
<evidence type="ECO:0000256" key="2">
    <source>
        <dbReference type="ARBA" id="ARBA00004687"/>
    </source>
</evidence>
<keyword evidence="6 7" id="KW-0472">Membrane</keyword>
<keyword evidence="3 7" id="KW-0337">GPI-anchor biosynthesis</keyword>
<comment type="function">
    <text evidence="7">Part of the complex catalyzing the transfer of N-acetylglucosamine from UDP-N-acetylglucosamine to phosphatidylinositol, the first step of GPI biosynthesis.</text>
</comment>
<gene>
    <name evidence="10" type="ORF">ILUMI_01276</name>
</gene>
<keyword evidence="4 8" id="KW-0812">Transmembrane</keyword>
<keyword evidence="7" id="KW-0808">Transferase</keyword>
<dbReference type="GO" id="GO:0005783">
    <property type="term" value="C:endoplasmic reticulum"/>
    <property type="evidence" value="ECO:0007669"/>
    <property type="project" value="TreeGrafter"/>
</dbReference>
<comment type="similarity">
    <text evidence="7">Belongs to the PIGP family.</text>
</comment>
<accession>A0A8K0DIT6</accession>
<proteinExistence type="inferred from homology"/>
<dbReference type="PANTHER" id="PTHR46346:SF1">
    <property type="entry name" value="PHOSPHATIDYLINOSITOL N-ACETYLGLUCOSAMINYLTRANSFERASE SUBUNIT P"/>
    <property type="match status" value="1"/>
</dbReference>
<dbReference type="GO" id="GO:0006506">
    <property type="term" value="P:GPI anchor biosynthetic process"/>
    <property type="evidence" value="ECO:0007669"/>
    <property type="project" value="UniProtKB-UniPathway"/>
</dbReference>
<dbReference type="OrthoDB" id="690928at2759"/>
<dbReference type="EMBL" id="VTPC01000654">
    <property type="protein sequence ID" value="KAF2904894.1"/>
    <property type="molecule type" value="Genomic_DNA"/>
</dbReference>
<name>A0A8K0DIT6_IGNLU</name>